<dbReference type="AlphaFoldDB" id="A0A5J4N8W9"/>
<evidence type="ECO:0000259" key="2">
    <source>
        <dbReference type="Pfam" id="PF00432"/>
    </source>
</evidence>
<keyword evidence="1" id="KW-0677">Repeat</keyword>
<accession>A0A5J4N8W9</accession>
<proteinExistence type="predicted"/>
<keyword evidence="4" id="KW-1185">Reference proteome</keyword>
<sequence length="108" mass="12182">MENPHVSRKLAEYLKRMTGLLPESMSSLEHTRLIVLFFSVIGTDLLCETHGVAADELIDWVYSHQIATVSSLLASNILDLKFQTQSILAVDFGVFCTWMLQSVRIKLV</sequence>
<reference evidence="3 4" key="1">
    <citation type="journal article" date="2019" name="Gigascience">
        <title>Whole-genome sequence of the oriental lung fluke Paragonimus westermani.</title>
        <authorList>
            <person name="Oey H."/>
            <person name="Zakrzewski M."/>
            <person name="Narain K."/>
            <person name="Devi K.R."/>
            <person name="Agatsuma T."/>
            <person name="Nawaratna S."/>
            <person name="Gobert G.N."/>
            <person name="Jones M.K."/>
            <person name="Ragan M.A."/>
            <person name="McManus D.P."/>
            <person name="Krause L."/>
        </authorList>
    </citation>
    <scope>NUCLEOTIDE SEQUENCE [LARGE SCALE GENOMIC DNA]</scope>
    <source>
        <strain evidence="3 4">IND2009</strain>
    </source>
</reference>
<dbReference type="Proteomes" id="UP000324629">
    <property type="component" value="Unassembled WGS sequence"/>
</dbReference>
<evidence type="ECO:0000313" key="4">
    <source>
        <dbReference type="Proteomes" id="UP000324629"/>
    </source>
</evidence>
<dbReference type="Pfam" id="PF00432">
    <property type="entry name" value="Prenyltrans"/>
    <property type="match status" value="1"/>
</dbReference>
<evidence type="ECO:0000313" key="3">
    <source>
        <dbReference type="EMBL" id="KAA3672014.1"/>
    </source>
</evidence>
<dbReference type="InterPro" id="IPR008930">
    <property type="entry name" value="Terpenoid_cyclase/PrenylTrfase"/>
</dbReference>
<gene>
    <name evidence="3" type="ORF">DEA37_0010328</name>
</gene>
<protein>
    <recommendedName>
        <fullName evidence="2">Prenyltransferase alpha-alpha toroid domain-containing protein</fullName>
    </recommendedName>
</protein>
<dbReference type="InterPro" id="IPR001330">
    <property type="entry name" value="Prenyltrans"/>
</dbReference>
<dbReference type="GO" id="GO:0003824">
    <property type="term" value="F:catalytic activity"/>
    <property type="evidence" value="ECO:0007669"/>
    <property type="project" value="InterPro"/>
</dbReference>
<feature type="domain" description="Prenyltransferase alpha-alpha toroid" evidence="2">
    <location>
        <begin position="8"/>
        <end position="68"/>
    </location>
</feature>
<name>A0A5J4N8W9_9TREM</name>
<dbReference type="SUPFAM" id="SSF48239">
    <property type="entry name" value="Terpenoid cyclases/Protein prenyltransferases"/>
    <property type="match status" value="1"/>
</dbReference>
<evidence type="ECO:0000256" key="1">
    <source>
        <dbReference type="ARBA" id="ARBA00022737"/>
    </source>
</evidence>
<organism evidence="3 4">
    <name type="scientific">Paragonimus westermani</name>
    <dbReference type="NCBI Taxonomy" id="34504"/>
    <lineage>
        <taxon>Eukaryota</taxon>
        <taxon>Metazoa</taxon>
        <taxon>Spiralia</taxon>
        <taxon>Lophotrochozoa</taxon>
        <taxon>Platyhelminthes</taxon>
        <taxon>Trematoda</taxon>
        <taxon>Digenea</taxon>
        <taxon>Plagiorchiida</taxon>
        <taxon>Troglotremata</taxon>
        <taxon>Troglotrematidae</taxon>
        <taxon>Paragonimus</taxon>
    </lineage>
</organism>
<dbReference type="Gene3D" id="1.50.10.20">
    <property type="match status" value="1"/>
</dbReference>
<dbReference type="EMBL" id="QNGE01005486">
    <property type="protein sequence ID" value="KAA3672014.1"/>
    <property type="molecule type" value="Genomic_DNA"/>
</dbReference>
<comment type="caution">
    <text evidence="3">The sequence shown here is derived from an EMBL/GenBank/DDBJ whole genome shotgun (WGS) entry which is preliminary data.</text>
</comment>